<comment type="similarity">
    <text evidence="2">Belongs to the crooked-neck family.</text>
</comment>
<accession>A0A1Q9DKU6</accession>
<comment type="caution">
    <text evidence="8">The sequence shown here is derived from an EMBL/GenBank/DDBJ whole genome shotgun (WGS) entry which is preliminary data.</text>
</comment>
<gene>
    <name evidence="8" type="primary">CRNKL1</name>
    <name evidence="8" type="ORF">AK812_SmicGene22086</name>
</gene>
<dbReference type="SMART" id="SM00386">
    <property type="entry name" value="HAT"/>
    <property type="match status" value="3"/>
</dbReference>
<evidence type="ECO:0000256" key="6">
    <source>
        <dbReference type="ARBA" id="ARBA00023242"/>
    </source>
</evidence>
<feature type="region of interest" description="Disordered" evidence="7">
    <location>
        <begin position="497"/>
        <end position="521"/>
    </location>
</feature>
<dbReference type="EMBL" id="LSRX01000491">
    <property type="protein sequence ID" value="OLP95770.1"/>
    <property type="molecule type" value="Genomic_DNA"/>
</dbReference>
<dbReference type="Proteomes" id="UP000186817">
    <property type="component" value="Unassembled WGS sequence"/>
</dbReference>
<evidence type="ECO:0000256" key="5">
    <source>
        <dbReference type="ARBA" id="ARBA00023187"/>
    </source>
</evidence>
<evidence type="ECO:0000256" key="3">
    <source>
        <dbReference type="ARBA" id="ARBA00022664"/>
    </source>
</evidence>
<dbReference type="Gene3D" id="1.25.40.10">
    <property type="entry name" value="Tetratricopeptide repeat domain"/>
    <property type="match status" value="2"/>
</dbReference>
<dbReference type="OrthoDB" id="541719at2759"/>
<keyword evidence="6" id="KW-0539">Nucleus</keyword>
<evidence type="ECO:0000256" key="7">
    <source>
        <dbReference type="SAM" id="MobiDB-lite"/>
    </source>
</evidence>
<evidence type="ECO:0000256" key="4">
    <source>
        <dbReference type="ARBA" id="ARBA00022737"/>
    </source>
</evidence>
<dbReference type="GO" id="GO:0000974">
    <property type="term" value="C:Prp19 complex"/>
    <property type="evidence" value="ECO:0007669"/>
    <property type="project" value="TreeGrafter"/>
</dbReference>
<evidence type="ECO:0000256" key="2">
    <source>
        <dbReference type="ARBA" id="ARBA00008644"/>
    </source>
</evidence>
<dbReference type="PANTHER" id="PTHR11246:SF3">
    <property type="entry name" value="CROOKED NECK-LIKE PROTEIN 1"/>
    <property type="match status" value="1"/>
</dbReference>
<evidence type="ECO:0000313" key="9">
    <source>
        <dbReference type="Proteomes" id="UP000186817"/>
    </source>
</evidence>
<dbReference type="GO" id="GO:0000245">
    <property type="term" value="P:spliceosomal complex assembly"/>
    <property type="evidence" value="ECO:0007669"/>
    <property type="project" value="TreeGrafter"/>
</dbReference>
<dbReference type="PANTHER" id="PTHR11246">
    <property type="entry name" value="PRE-MRNA SPLICING FACTOR"/>
    <property type="match status" value="1"/>
</dbReference>
<name>A0A1Q9DKU6_SYMMI</name>
<protein>
    <submittedName>
        <fullName evidence="8">Crooked neck-like protein 1</fullName>
    </submittedName>
</protein>
<evidence type="ECO:0000256" key="1">
    <source>
        <dbReference type="ARBA" id="ARBA00004123"/>
    </source>
</evidence>
<evidence type="ECO:0000313" key="8">
    <source>
        <dbReference type="EMBL" id="OLP95770.1"/>
    </source>
</evidence>
<dbReference type="GO" id="GO:0071014">
    <property type="term" value="C:post-mRNA release spliceosomal complex"/>
    <property type="evidence" value="ECO:0007669"/>
    <property type="project" value="TreeGrafter"/>
</dbReference>
<organism evidence="8 9">
    <name type="scientific">Symbiodinium microadriaticum</name>
    <name type="common">Dinoflagellate</name>
    <name type="synonym">Zooxanthella microadriatica</name>
    <dbReference type="NCBI Taxonomy" id="2951"/>
    <lineage>
        <taxon>Eukaryota</taxon>
        <taxon>Sar</taxon>
        <taxon>Alveolata</taxon>
        <taxon>Dinophyceae</taxon>
        <taxon>Suessiales</taxon>
        <taxon>Symbiodiniaceae</taxon>
        <taxon>Symbiodinium</taxon>
    </lineage>
</organism>
<dbReference type="SUPFAM" id="SSF48452">
    <property type="entry name" value="TPR-like"/>
    <property type="match status" value="2"/>
</dbReference>
<feature type="compositionally biased region" description="Basic and acidic residues" evidence="7">
    <location>
        <begin position="497"/>
        <end position="510"/>
    </location>
</feature>
<keyword evidence="3" id="KW-0507">mRNA processing</keyword>
<dbReference type="GO" id="GO:0071011">
    <property type="term" value="C:precatalytic spliceosome"/>
    <property type="evidence" value="ECO:0007669"/>
    <property type="project" value="TreeGrafter"/>
</dbReference>
<dbReference type="InterPro" id="IPR045075">
    <property type="entry name" value="Syf1-like"/>
</dbReference>
<reference evidence="8 9" key="1">
    <citation type="submission" date="2016-02" db="EMBL/GenBank/DDBJ databases">
        <title>Genome analysis of coral dinoflagellate symbionts highlights evolutionary adaptations to a symbiotic lifestyle.</title>
        <authorList>
            <person name="Aranda M."/>
            <person name="Li Y."/>
            <person name="Liew Y.J."/>
            <person name="Baumgarten S."/>
            <person name="Simakov O."/>
            <person name="Wilson M."/>
            <person name="Piel J."/>
            <person name="Ashoor H."/>
            <person name="Bougouffa S."/>
            <person name="Bajic V.B."/>
            <person name="Ryu T."/>
            <person name="Ravasi T."/>
            <person name="Bayer T."/>
            <person name="Micklem G."/>
            <person name="Kim H."/>
            <person name="Bhak J."/>
            <person name="Lajeunesse T.C."/>
            <person name="Voolstra C.R."/>
        </authorList>
    </citation>
    <scope>NUCLEOTIDE SEQUENCE [LARGE SCALE GENOMIC DNA]</scope>
    <source>
        <strain evidence="8 9">CCMP2467</strain>
    </source>
</reference>
<dbReference type="AlphaFoldDB" id="A0A1Q9DKU6"/>
<keyword evidence="9" id="KW-1185">Reference proteome</keyword>
<dbReference type="InterPro" id="IPR003107">
    <property type="entry name" value="HAT"/>
</dbReference>
<keyword evidence="4" id="KW-0677">Repeat</keyword>
<dbReference type="GO" id="GO:0071007">
    <property type="term" value="C:U2-type catalytic step 2 spliceosome"/>
    <property type="evidence" value="ECO:0007669"/>
    <property type="project" value="TreeGrafter"/>
</dbReference>
<dbReference type="InterPro" id="IPR011990">
    <property type="entry name" value="TPR-like_helical_dom_sf"/>
</dbReference>
<comment type="subcellular location">
    <subcellularLocation>
        <location evidence="1">Nucleus</location>
    </subcellularLocation>
</comment>
<sequence>MMLADVSGVRRSEKGRLADANDADSCRGARVVFDQLMLLMLADVSGVGRSEKGRLADANDADSLLMESGAQRLMPKMLLGGVVDWRKERIFLDYADLEMRLGNIDRCRTIYSKFLEVQPHNPKAWTVFVDLEDSVGEVERARALCNLAVTQERLDMPELVWKRYIDLETMELLLLLFPTMGRLKKKRKLRNLLIHGIKSLLTGRSKQDVLTQASLLAFETSGGRPTLQAAEPGGQGEIVMMMRKMNENQAIEDIPDRQEWMSDPDSGEKLLKIMDIKELCSEDNRDDMINTLVKITNTLRRTKGESNKAFFARMALALRNDELKVLLNFIQGKLKTKDVKERKAPKEKAKESQVDLNYFSVLDEQQAKEILVAMVKEQTRNHKRTFAACTSTRRLPGATDTAEMRATDLFLDYLEYLDFKVSQSETDNARKVWQMLLSKSHHVRVYIAYSDFEAVTCQSMAKAREALDAGSRHFKVESRSEERAMLLEHLLKLEKEHGDEESVQAAEKKQPQRVKKRKAIQGEDGQEAFEEYMDYNFPEDSSETQNLKILEMARMWKKREVEPDLSRASERRIQLSCEFVASESWSRSRPSLLPSRHSYRVRGIRAKPAVLGPLRRPGRSKPRMNGFEVDIPLRQSSKPVPHDATQNFAFSIAPENWANYSEPRELCEELSKGNKRVSGLKAPRFLLLVPPRTNRIAASVLSSSQLRQTSKSLVASDGEPRSVNVSDQVSRFSFSHAYAEGWSWWEHDYNRLLREAGVAPTVDVHACRQRHLLKCGAGEA</sequence>
<keyword evidence="5" id="KW-0508">mRNA splicing</keyword>
<proteinExistence type="inferred from homology"/>